<feature type="transmembrane region" description="Helical" evidence="7">
    <location>
        <begin position="14"/>
        <end position="34"/>
    </location>
</feature>
<protein>
    <submittedName>
        <fullName evidence="11">Mechanosensitive ion channel protein MscS</fullName>
    </submittedName>
</protein>
<dbReference type="InterPro" id="IPR006685">
    <property type="entry name" value="MscS_channel_2nd"/>
</dbReference>
<keyword evidence="4 7" id="KW-0812">Transmembrane</keyword>
<evidence type="ECO:0000259" key="10">
    <source>
        <dbReference type="Pfam" id="PF21088"/>
    </source>
</evidence>
<dbReference type="InterPro" id="IPR023408">
    <property type="entry name" value="MscS_beta-dom_sf"/>
</dbReference>
<feature type="transmembrane region" description="Helical" evidence="7">
    <location>
        <begin position="65"/>
        <end position="84"/>
    </location>
</feature>
<feature type="transmembrane region" description="Helical" evidence="7">
    <location>
        <begin position="134"/>
        <end position="155"/>
    </location>
</feature>
<evidence type="ECO:0000313" key="12">
    <source>
        <dbReference type="Proteomes" id="UP000028073"/>
    </source>
</evidence>
<evidence type="ECO:0000259" key="9">
    <source>
        <dbReference type="Pfam" id="PF21082"/>
    </source>
</evidence>
<evidence type="ECO:0000313" key="11">
    <source>
        <dbReference type="EMBL" id="KEQ15053.1"/>
    </source>
</evidence>
<dbReference type="InterPro" id="IPR049142">
    <property type="entry name" value="MS_channel_1st"/>
</dbReference>
<feature type="domain" description="Mechanosensitive ion channel transmembrane helices 2/3" evidence="10">
    <location>
        <begin position="142"/>
        <end position="182"/>
    </location>
</feature>
<dbReference type="Pfam" id="PF00924">
    <property type="entry name" value="MS_channel_2nd"/>
    <property type="match status" value="1"/>
</dbReference>
<feature type="transmembrane region" description="Helical" evidence="7">
    <location>
        <begin position="161"/>
        <end position="181"/>
    </location>
</feature>
<evidence type="ECO:0000256" key="4">
    <source>
        <dbReference type="ARBA" id="ARBA00022692"/>
    </source>
</evidence>
<dbReference type="InterPro" id="IPR010920">
    <property type="entry name" value="LSM_dom_sf"/>
</dbReference>
<sequence length="369" mass="41667">MMSFSIPVLQELDIPQWVIQIFIVLLISGVINLISSKIFTHLARGVRATRTPWDDAVIRALRKPVTLLIWIIGVCWSVDVVSKATDSVLIDGLSNLRDVIIITLVGWSIVRFIRQIERNFLNPTLTGNKPNDPTTVVAIGRLIRIVVIITCILVVLQSLGYSISGLLAFGGVGGLAVGFAAKDMLANFFGGLMIYLDKPFRVGDWIRSPDQNIEGTVEYIGWRQTRIRTFDKRPLYVPNATFTNISVENPSRMENRRIKETIGIRYQDGNKLEAIIAEIKQYLHDNEEITKDKILMVNFNSFGASSLDFFIYCFTRTTDWAEYHRVKQNVLVKIMNIIHSHDADIAFPTQTLDLPEEMLAACRGKIALN</sequence>
<evidence type="ECO:0000256" key="6">
    <source>
        <dbReference type="ARBA" id="ARBA00023136"/>
    </source>
</evidence>
<dbReference type="PROSITE" id="PS01246">
    <property type="entry name" value="UPF0003"/>
    <property type="match status" value="1"/>
</dbReference>
<dbReference type="Pfam" id="PF21088">
    <property type="entry name" value="MS_channel_1st"/>
    <property type="match status" value="1"/>
</dbReference>
<dbReference type="InterPro" id="IPR011014">
    <property type="entry name" value="MscS_channel_TM-2"/>
</dbReference>
<comment type="subcellular location">
    <subcellularLocation>
        <location evidence="1">Cell membrane</location>
        <topology evidence="1">Multi-pass membrane protein</topology>
    </subcellularLocation>
</comment>
<evidence type="ECO:0000256" key="1">
    <source>
        <dbReference type="ARBA" id="ARBA00004651"/>
    </source>
</evidence>
<dbReference type="RefSeq" id="WP_236631660.1">
    <property type="nucleotide sequence ID" value="NZ_JOKH01000007.1"/>
</dbReference>
<gene>
    <name evidence="11" type="ORF">GZ78_24565</name>
</gene>
<dbReference type="PANTHER" id="PTHR43634:SF2">
    <property type="entry name" value="LOW CONDUCTANCE MECHANOSENSITIVE CHANNEL YNAI"/>
    <property type="match status" value="1"/>
</dbReference>
<dbReference type="SUPFAM" id="SSF50182">
    <property type="entry name" value="Sm-like ribonucleoproteins"/>
    <property type="match status" value="1"/>
</dbReference>
<proteinExistence type="inferred from homology"/>
<evidence type="ECO:0000256" key="7">
    <source>
        <dbReference type="SAM" id="Phobius"/>
    </source>
</evidence>
<dbReference type="InterPro" id="IPR006686">
    <property type="entry name" value="MscS_channel_CS"/>
</dbReference>
<accession>A0A081N9D0</accession>
<keyword evidence="5 7" id="KW-1133">Transmembrane helix</keyword>
<name>A0A081N9D0_9GAMM</name>
<dbReference type="InterPro" id="IPR049278">
    <property type="entry name" value="MS_channel_C"/>
</dbReference>
<dbReference type="SUPFAM" id="SSF82689">
    <property type="entry name" value="Mechanosensitive channel protein MscS (YggB), C-terminal domain"/>
    <property type="match status" value="1"/>
</dbReference>
<dbReference type="AlphaFoldDB" id="A0A081N9D0"/>
<keyword evidence="12" id="KW-1185">Reference proteome</keyword>
<keyword evidence="6 7" id="KW-0472">Membrane</keyword>
<dbReference type="InterPro" id="IPR045042">
    <property type="entry name" value="YnaI-like"/>
</dbReference>
<feature type="domain" description="Mechanosensitive ion channel MscS C-terminal" evidence="9">
    <location>
        <begin position="261"/>
        <end position="345"/>
    </location>
</feature>
<comment type="caution">
    <text evidence="11">The sequence shown here is derived from an EMBL/GenBank/DDBJ whole genome shotgun (WGS) entry which is preliminary data.</text>
</comment>
<dbReference type="Gene3D" id="1.10.287.1260">
    <property type="match status" value="1"/>
</dbReference>
<dbReference type="eggNOG" id="COG0668">
    <property type="taxonomic scope" value="Bacteria"/>
</dbReference>
<dbReference type="STRING" id="1137799.GZ78_24565"/>
<evidence type="ECO:0000256" key="5">
    <source>
        <dbReference type="ARBA" id="ARBA00022989"/>
    </source>
</evidence>
<feature type="domain" description="Mechanosensitive ion channel MscS" evidence="8">
    <location>
        <begin position="183"/>
        <end position="252"/>
    </location>
</feature>
<dbReference type="PANTHER" id="PTHR43634">
    <property type="entry name" value="OW CONDUCTANCE MECHANOSENSITIVE CHANNEL"/>
    <property type="match status" value="1"/>
</dbReference>
<dbReference type="InterPro" id="IPR011066">
    <property type="entry name" value="MscS_channel_C_sf"/>
</dbReference>
<dbReference type="SUPFAM" id="SSF82861">
    <property type="entry name" value="Mechanosensitive channel protein MscS (YggB), transmembrane region"/>
    <property type="match status" value="1"/>
</dbReference>
<dbReference type="Pfam" id="PF21082">
    <property type="entry name" value="MS_channel_3rd"/>
    <property type="match status" value="1"/>
</dbReference>
<reference evidence="11 12" key="1">
    <citation type="submission" date="2014-06" db="EMBL/GenBank/DDBJ databases">
        <title>Whole Genome Sequences of Three Symbiotic Endozoicomonas Bacteria.</title>
        <authorList>
            <person name="Neave M.J."/>
            <person name="Apprill A."/>
            <person name="Voolstra C.R."/>
        </authorList>
    </citation>
    <scope>NUCLEOTIDE SEQUENCE [LARGE SCALE GENOMIC DNA]</scope>
    <source>
        <strain evidence="11 12">DSM 25634</strain>
    </source>
</reference>
<keyword evidence="3" id="KW-1003">Cell membrane</keyword>
<organism evidence="11 12">
    <name type="scientific">Endozoicomonas numazuensis</name>
    <dbReference type="NCBI Taxonomy" id="1137799"/>
    <lineage>
        <taxon>Bacteria</taxon>
        <taxon>Pseudomonadati</taxon>
        <taxon>Pseudomonadota</taxon>
        <taxon>Gammaproteobacteria</taxon>
        <taxon>Oceanospirillales</taxon>
        <taxon>Endozoicomonadaceae</taxon>
        <taxon>Endozoicomonas</taxon>
    </lineage>
</organism>
<comment type="similarity">
    <text evidence="2">Belongs to the MscS (TC 1.A.23) family.</text>
</comment>
<evidence type="ECO:0000256" key="3">
    <source>
        <dbReference type="ARBA" id="ARBA00022475"/>
    </source>
</evidence>
<dbReference type="EMBL" id="JOKH01000007">
    <property type="protein sequence ID" value="KEQ15053.1"/>
    <property type="molecule type" value="Genomic_DNA"/>
</dbReference>
<dbReference type="GO" id="GO:0005886">
    <property type="term" value="C:plasma membrane"/>
    <property type="evidence" value="ECO:0007669"/>
    <property type="project" value="UniProtKB-SubCell"/>
</dbReference>
<evidence type="ECO:0000259" key="8">
    <source>
        <dbReference type="Pfam" id="PF00924"/>
    </source>
</evidence>
<dbReference type="Gene3D" id="2.30.30.60">
    <property type="match status" value="1"/>
</dbReference>
<dbReference type="GO" id="GO:0008381">
    <property type="term" value="F:mechanosensitive monoatomic ion channel activity"/>
    <property type="evidence" value="ECO:0007669"/>
    <property type="project" value="UniProtKB-ARBA"/>
</dbReference>
<evidence type="ECO:0000256" key="2">
    <source>
        <dbReference type="ARBA" id="ARBA00008017"/>
    </source>
</evidence>
<dbReference type="Proteomes" id="UP000028073">
    <property type="component" value="Unassembled WGS sequence"/>
</dbReference>
<dbReference type="Gene3D" id="3.30.70.100">
    <property type="match status" value="1"/>
</dbReference>